<evidence type="ECO:0000256" key="8">
    <source>
        <dbReference type="SAM" id="MobiDB-lite"/>
    </source>
</evidence>
<feature type="domain" description="CSC1/OSCA1-like cytosolic" evidence="12">
    <location>
        <begin position="204"/>
        <end position="381"/>
    </location>
</feature>
<dbReference type="Proteomes" id="UP000469890">
    <property type="component" value="Unassembled WGS sequence"/>
</dbReference>
<feature type="domain" description="CSC1/OSCA1-like 7TM region" evidence="10">
    <location>
        <begin position="392"/>
        <end position="677"/>
    </location>
</feature>
<evidence type="ECO:0000313" key="14">
    <source>
        <dbReference type="Proteomes" id="UP000469890"/>
    </source>
</evidence>
<keyword evidence="3" id="KW-0813">Transport</keyword>
<dbReference type="InterPro" id="IPR003864">
    <property type="entry name" value="CSC1/OSCA1-like_7TM"/>
</dbReference>
<evidence type="ECO:0000256" key="5">
    <source>
        <dbReference type="ARBA" id="ARBA00022989"/>
    </source>
</evidence>
<comment type="subcellular location">
    <subcellularLocation>
        <location evidence="1">Membrane</location>
        <topology evidence="1">Multi-pass membrane protein</topology>
    </subcellularLocation>
</comment>
<keyword evidence="4 9" id="KW-0812">Transmembrane</keyword>
<dbReference type="Pfam" id="PF02714">
    <property type="entry name" value="RSN1_7TM"/>
    <property type="match status" value="1"/>
</dbReference>
<protein>
    <recommendedName>
        <fullName evidence="15">DUF221-domain-containing protein</fullName>
    </recommendedName>
</protein>
<evidence type="ECO:0000256" key="2">
    <source>
        <dbReference type="ARBA" id="ARBA00007779"/>
    </source>
</evidence>
<feature type="transmembrane region" description="Helical" evidence="9">
    <location>
        <begin position="487"/>
        <end position="510"/>
    </location>
</feature>
<evidence type="ECO:0000256" key="9">
    <source>
        <dbReference type="SAM" id="Phobius"/>
    </source>
</evidence>
<dbReference type="PANTHER" id="PTHR13018:SF149">
    <property type="entry name" value="DOMAIN PROTEIN, PUTATIVE (AFU_ORTHOLOGUE AFUA_3G11660)-RELATED"/>
    <property type="match status" value="1"/>
</dbReference>
<feature type="transmembrane region" description="Helical" evidence="9">
    <location>
        <begin position="558"/>
        <end position="579"/>
    </location>
</feature>
<comment type="similarity">
    <text evidence="2">Belongs to the CSC1 (TC 1.A.17) family.</text>
</comment>
<dbReference type="InterPro" id="IPR027815">
    <property type="entry name" value="CSC1/OSCA1-like_cyt"/>
</dbReference>
<name>A0A8H4B5Y6_MUCCL</name>
<feature type="domain" description="CSC1/OSCA1-like N-terminal transmembrane" evidence="11">
    <location>
        <begin position="19"/>
        <end position="180"/>
    </location>
</feature>
<gene>
    <name evidence="13" type="ORF">FB192DRAFT_1315102</name>
</gene>
<keyword evidence="6 9" id="KW-0472">Membrane</keyword>
<feature type="transmembrane region" description="Helical" evidence="9">
    <location>
        <begin position="685"/>
        <end position="704"/>
    </location>
</feature>
<sequence length="1042" mass="118536">MSSKSDNAENAQLSLTGMATQLGINVGIAVGVLLVFNILRPNNSLVYAPKYKYATKTKQPPELGHGFFAWFRPVMHTPDSVLIEKIGFDATLFIQFIRMIRRMLYFMTFIGVCVTIPINIVATSYTGEWPPSPGVEFLSISTINYYDGKFHGSNGDLNWYWCHAAGTWLYSLIIYVFLWKFYASYVQFRQQYFESDEYQKSMHARSLMVFNVPPSMRSDEALGNWVHSLGLKYPAQQVCIGTQNTDLAKYVEEHEEAVRKLEIILSNHLKDGQVIEGKKRPLERIGGYFGCCGGVKVDAINYYSEKVQELQEKITEARSRISTSKKTNYGWISYDKVSWAHANAKYLASSSSPLKSLPKRIEGTTPSIELAPQPKDIIWSNLSLNEHVKRTKRLIVTFIFYGFVFFWFIPSSFLSASSNVKDFLRLFPGSTQFMKEHKTFVSLLSSWFTPIIMAIFFFILPKILRFMSQQQGYMTGTSLDRQVLAKLFIFFIINNLLVFTVSSTLIAVYAEIQKAVENGTTLTAQQFFSTMSGNLTQVAKNLSDVSTYWVNYVSLKGLGVIVDLAQIVVLLTVTLRKLFTRPSPRQLQEFTRPTAFDYPLFYNVLLFFFTVGLIYSVIAPLVLPFTMLYFLLATMVFKYLLMYVFVTAVETGGQIWRLLFNRLLVSTVLFQVIMIGVLNLKSARIPSLAVAPLPLITILFKIICSRRFDNKVYYYTPKIESTAAARYDQDYKNGDNNARKAKNSIGFRFGDPAFFAELPVPMVHERVRHLLPKLYGSSADKASKKPFISRMTRQKSVRHVSVIHLQNNEGGPGGELQFQSIGEKDLELDDSTEGIKGMYKFNEDEEAQNIVDPPKTSYYSNSFSSYNNINSNTIAMNPLKRLSNRISASLHYHNGSGTASANQDMYSPRRPLVTSASYMDTNSGSADYDDHDILSSYHHGSAEQHSTTPPAAPHRQMTEDMEYFVAGRAYRSHDPHNLNNTNVIEMANIYRAQQQPYDPQPQHNIVVDNYQHYIQNPINAYTSGSGKTKNHLHEMNNNSRRF</sequence>
<evidence type="ECO:0000256" key="3">
    <source>
        <dbReference type="ARBA" id="ARBA00022448"/>
    </source>
</evidence>
<proteinExistence type="inferred from homology"/>
<evidence type="ECO:0000259" key="10">
    <source>
        <dbReference type="Pfam" id="PF02714"/>
    </source>
</evidence>
<comment type="caution">
    <text evidence="13">The sequence shown here is derived from an EMBL/GenBank/DDBJ whole genome shotgun (WGS) entry which is preliminary data.</text>
</comment>
<evidence type="ECO:0000259" key="11">
    <source>
        <dbReference type="Pfam" id="PF13967"/>
    </source>
</evidence>
<organism evidence="13 14">
    <name type="scientific">Mucor circinelloides f. lusitanicus</name>
    <name type="common">Mucor racemosus var. lusitanicus</name>
    <dbReference type="NCBI Taxonomy" id="29924"/>
    <lineage>
        <taxon>Eukaryota</taxon>
        <taxon>Fungi</taxon>
        <taxon>Fungi incertae sedis</taxon>
        <taxon>Mucoromycota</taxon>
        <taxon>Mucoromycotina</taxon>
        <taxon>Mucoromycetes</taxon>
        <taxon>Mucorales</taxon>
        <taxon>Mucorineae</taxon>
        <taxon>Mucoraceae</taxon>
        <taxon>Mucor</taxon>
    </lineage>
</organism>
<evidence type="ECO:0000256" key="4">
    <source>
        <dbReference type="ARBA" id="ARBA00022692"/>
    </source>
</evidence>
<dbReference type="InterPro" id="IPR045122">
    <property type="entry name" value="Csc1-like"/>
</dbReference>
<feature type="transmembrane region" description="Helical" evidence="9">
    <location>
        <begin position="158"/>
        <end position="179"/>
    </location>
</feature>
<dbReference type="EMBL" id="JAAECE010000013">
    <property type="protein sequence ID" value="KAF1796238.1"/>
    <property type="molecule type" value="Genomic_DNA"/>
</dbReference>
<evidence type="ECO:0000256" key="1">
    <source>
        <dbReference type="ARBA" id="ARBA00004141"/>
    </source>
</evidence>
<feature type="transmembrane region" description="Helical" evidence="9">
    <location>
        <begin position="628"/>
        <end position="646"/>
    </location>
</feature>
<dbReference type="Pfam" id="PF13967">
    <property type="entry name" value="RSN1_TM"/>
    <property type="match status" value="1"/>
</dbReference>
<keyword evidence="7" id="KW-0175">Coiled coil</keyword>
<feature type="coiled-coil region" evidence="7">
    <location>
        <begin position="300"/>
        <end position="327"/>
    </location>
</feature>
<feature type="transmembrane region" description="Helical" evidence="9">
    <location>
        <begin position="20"/>
        <end position="39"/>
    </location>
</feature>
<dbReference type="PANTHER" id="PTHR13018">
    <property type="entry name" value="PROBABLE MEMBRANE PROTEIN DUF221-RELATED"/>
    <property type="match status" value="1"/>
</dbReference>
<evidence type="ECO:0000256" key="7">
    <source>
        <dbReference type="SAM" id="Coils"/>
    </source>
</evidence>
<evidence type="ECO:0000313" key="13">
    <source>
        <dbReference type="EMBL" id="KAF1796238.1"/>
    </source>
</evidence>
<evidence type="ECO:0008006" key="15">
    <source>
        <dbReference type="Google" id="ProtNLM"/>
    </source>
</evidence>
<feature type="transmembrane region" description="Helical" evidence="9">
    <location>
        <begin position="658"/>
        <end position="679"/>
    </location>
</feature>
<feature type="transmembrane region" description="Helical" evidence="9">
    <location>
        <begin position="600"/>
        <end position="622"/>
    </location>
</feature>
<feature type="transmembrane region" description="Helical" evidence="9">
    <location>
        <begin position="103"/>
        <end position="122"/>
    </location>
</feature>
<keyword evidence="5 9" id="KW-1133">Transmembrane helix</keyword>
<dbReference type="InterPro" id="IPR032880">
    <property type="entry name" value="CSC1/OSCA1-like_N"/>
</dbReference>
<accession>A0A8H4B5Y6</accession>
<dbReference type="Pfam" id="PF14703">
    <property type="entry name" value="PHM7_cyt"/>
    <property type="match status" value="1"/>
</dbReference>
<evidence type="ECO:0000256" key="6">
    <source>
        <dbReference type="ARBA" id="ARBA00023136"/>
    </source>
</evidence>
<reference evidence="13 14" key="1">
    <citation type="submission" date="2019-09" db="EMBL/GenBank/DDBJ databases">
        <authorList>
            <consortium name="DOE Joint Genome Institute"/>
            <person name="Mondo S.J."/>
            <person name="Navarro-Mendoza M.I."/>
            <person name="Perez-Arques C."/>
            <person name="Panchal S."/>
            <person name="Nicolas F.E."/>
            <person name="Ganguly P."/>
            <person name="Pangilinan J."/>
            <person name="Grigoriev I."/>
            <person name="Heitman J."/>
            <person name="Sanya K."/>
            <person name="Garre V."/>
        </authorList>
    </citation>
    <scope>NUCLEOTIDE SEQUENCE [LARGE SCALE GENOMIC DNA]</scope>
    <source>
        <strain evidence="13 14">MU402</strain>
    </source>
</reference>
<evidence type="ECO:0000259" key="12">
    <source>
        <dbReference type="Pfam" id="PF14703"/>
    </source>
</evidence>
<feature type="transmembrane region" description="Helical" evidence="9">
    <location>
        <begin position="440"/>
        <end position="460"/>
    </location>
</feature>
<dbReference type="AlphaFoldDB" id="A0A8H4B5Y6"/>
<dbReference type="GO" id="GO:0005227">
    <property type="term" value="F:calcium-activated cation channel activity"/>
    <property type="evidence" value="ECO:0007669"/>
    <property type="project" value="InterPro"/>
</dbReference>
<feature type="transmembrane region" description="Helical" evidence="9">
    <location>
        <begin position="394"/>
        <end position="420"/>
    </location>
</feature>
<feature type="region of interest" description="Disordered" evidence="8">
    <location>
        <begin position="1021"/>
        <end position="1042"/>
    </location>
</feature>
<dbReference type="GO" id="GO:0005886">
    <property type="term" value="C:plasma membrane"/>
    <property type="evidence" value="ECO:0007669"/>
    <property type="project" value="TreeGrafter"/>
</dbReference>